<dbReference type="Proteomes" id="UP000503447">
    <property type="component" value="Chromosome"/>
</dbReference>
<sequence>MRVRTILLAVAVVGGCTKPQPSAPTGYSIVIPDDVPEHMVLTDKDGAEHDGNGREMYAGHHRAGWRQCWELHRRGELNPQDERAVENWIPQCYGIEARGFVDGFKGCQQHLLRQP</sequence>
<protein>
    <recommendedName>
        <fullName evidence="3">Lipoprotein</fullName>
    </recommendedName>
</protein>
<organism evidence="1 2">
    <name type="scientific">Frigoriglobus tundricola</name>
    <dbReference type="NCBI Taxonomy" id="2774151"/>
    <lineage>
        <taxon>Bacteria</taxon>
        <taxon>Pseudomonadati</taxon>
        <taxon>Planctomycetota</taxon>
        <taxon>Planctomycetia</taxon>
        <taxon>Gemmatales</taxon>
        <taxon>Gemmataceae</taxon>
        <taxon>Frigoriglobus</taxon>
    </lineage>
</organism>
<evidence type="ECO:0000313" key="1">
    <source>
        <dbReference type="EMBL" id="QJW93747.1"/>
    </source>
</evidence>
<dbReference type="EMBL" id="CP053452">
    <property type="protein sequence ID" value="QJW93747.1"/>
    <property type="molecule type" value="Genomic_DNA"/>
</dbReference>
<keyword evidence="2" id="KW-1185">Reference proteome</keyword>
<proteinExistence type="predicted"/>
<reference evidence="2" key="1">
    <citation type="submission" date="2020-05" db="EMBL/GenBank/DDBJ databases">
        <title>Frigoriglobus tundricola gen. nov., sp. nov., a psychrotolerant cellulolytic planctomycete of the family Gemmataceae with two divergent copies of 16S rRNA gene.</title>
        <authorList>
            <person name="Kulichevskaya I.S."/>
            <person name="Ivanova A.A."/>
            <person name="Naumoff D.G."/>
            <person name="Beletsky A.V."/>
            <person name="Rijpstra W.I.C."/>
            <person name="Sinninghe Damste J.S."/>
            <person name="Mardanov A.V."/>
            <person name="Ravin N.V."/>
            <person name="Dedysh S.N."/>
        </authorList>
    </citation>
    <scope>NUCLEOTIDE SEQUENCE [LARGE SCALE GENOMIC DNA]</scope>
    <source>
        <strain evidence="2">PL17</strain>
    </source>
</reference>
<accession>A0A6M5YI72</accession>
<gene>
    <name evidence="1" type="ORF">FTUN_1258</name>
</gene>
<dbReference type="KEGG" id="ftj:FTUN_1258"/>
<evidence type="ECO:0008006" key="3">
    <source>
        <dbReference type="Google" id="ProtNLM"/>
    </source>
</evidence>
<evidence type="ECO:0000313" key="2">
    <source>
        <dbReference type="Proteomes" id="UP000503447"/>
    </source>
</evidence>
<dbReference type="PROSITE" id="PS51257">
    <property type="entry name" value="PROKAR_LIPOPROTEIN"/>
    <property type="match status" value="1"/>
</dbReference>
<dbReference type="AlphaFoldDB" id="A0A6M5YI72"/>
<name>A0A6M5YI72_9BACT</name>